<organism evidence="1 2">
    <name type="scientific">Thalassiosira oceanica</name>
    <name type="common">Marine diatom</name>
    <dbReference type="NCBI Taxonomy" id="159749"/>
    <lineage>
        <taxon>Eukaryota</taxon>
        <taxon>Sar</taxon>
        <taxon>Stramenopiles</taxon>
        <taxon>Ochrophyta</taxon>
        <taxon>Bacillariophyta</taxon>
        <taxon>Coscinodiscophyceae</taxon>
        <taxon>Thalassiosirophycidae</taxon>
        <taxon>Thalassiosirales</taxon>
        <taxon>Thalassiosiraceae</taxon>
        <taxon>Thalassiosira</taxon>
    </lineage>
</organism>
<comment type="caution">
    <text evidence="1">The sequence shown here is derived from an EMBL/GenBank/DDBJ whole genome shotgun (WGS) entry which is preliminary data.</text>
</comment>
<dbReference type="Proteomes" id="UP000266841">
    <property type="component" value="Unassembled WGS sequence"/>
</dbReference>
<dbReference type="AlphaFoldDB" id="K0SVJ5"/>
<proteinExistence type="predicted"/>
<evidence type="ECO:0000313" key="1">
    <source>
        <dbReference type="EMBL" id="EJK70443.1"/>
    </source>
</evidence>
<protein>
    <submittedName>
        <fullName evidence="1">Uncharacterized protein</fullName>
    </submittedName>
</protein>
<reference evidence="1 2" key="1">
    <citation type="journal article" date="2012" name="Genome Biol.">
        <title>Genome and low-iron response of an oceanic diatom adapted to chronic iron limitation.</title>
        <authorList>
            <person name="Lommer M."/>
            <person name="Specht M."/>
            <person name="Roy A.S."/>
            <person name="Kraemer L."/>
            <person name="Andreson R."/>
            <person name="Gutowska M.A."/>
            <person name="Wolf J."/>
            <person name="Bergner S.V."/>
            <person name="Schilhabel M.B."/>
            <person name="Klostermeier U.C."/>
            <person name="Beiko R.G."/>
            <person name="Rosenstiel P."/>
            <person name="Hippler M."/>
            <person name="Laroche J."/>
        </authorList>
    </citation>
    <scope>NUCLEOTIDE SEQUENCE [LARGE SCALE GENOMIC DNA]</scope>
    <source>
        <strain evidence="1 2">CCMP1005</strain>
    </source>
</reference>
<dbReference type="EMBL" id="AGNL01008535">
    <property type="protein sequence ID" value="EJK70443.1"/>
    <property type="molecule type" value="Genomic_DNA"/>
</dbReference>
<gene>
    <name evidence="1" type="ORF">THAOC_08201</name>
</gene>
<accession>K0SVJ5</accession>
<keyword evidence="2" id="KW-1185">Reference proteome</keyword>
<sequence length="154" mass="16647">MQALQYHSITLLKNSLRSEPFQMPGVTLQSRVSILISGDKLPIFGSTTCPRGAPPSPTMASGRRHAIVDKYMSSSSATFDISGSLNGVDRHTMSYMESTRASVPVAALLCGLVRAHDGRAEGLTFELASSSPDSRRGDEVVFGQTHRPMYALLF</sequence>
<evidence type="ECO:0000313" key="2">
    <source>
        <dbReference type="Proteomes" id="UP000266841"/>
    </source>
</evidence>
<name>K0SVJ5_THAOC</name>